<evidence type="ECO:0000313" key="1">
    <source>
        <dbReference type="EMBL" id="CAH3014409.1"/>
    </source>
</evidence>
<sequence length="83" mass="9534">MRDDKLMLNDDKTEFLIIGTERQLSKVSVDKIKIGQAETLGDRALSMAAHFLWNSLPLPIRQETSIDSFKRSVKTYLFKKAFS</sequence>
<reference evidence="1 2" key="1">
    <citation type="submission" date="2022-05" db="EMBL/GenBank/DDBJ databases">
        <authorList>
            <consortium name="Genoscope - CEA"/>
            <person name="William W."/>
        </authorList>
    </citation>
    <scope>NUCLEOTIDE SEQUENCE [LARGE SCALE GENOMIC DNA]</scope>
</reference>
<comment type="caution">
    <text evidence="1">The sequence shown here is derived from an EMBL/GenBank/DDBJ whole genome shotgun (WGS) entry which is preliminary data.</text>
</comment>
<accession>A0ABN8LBF6</accession>
<dbReference type="EMBL" id="CALNXI010000009">
    <property type="protein sequence ID" value="CAH3014409.1"/>
    <property type="molecule type" value="Genomic_DNA"/>
</dbReference>
<name>A0ABN8LBF6_9CNID</name>
<evidence type="ECO:0000313" key="2">
    <source>
        <dbReference type="Proteomes" id="UP001159427"/>
    </source>
</evidence>
<protein>
    <submittedName>
        <fullName evidence="1">Uncharacterized protein</fullName>
    </submittedName>
</protein>
<organism evidence="1 2">
    <name type="scientific">Porites evermanni</name>
    <dbReference type="NCBI Taxonomy" id="104178"/>
    <lineage>
        <taxon>Eukaryota</taxon>
        <taxon>Metazoa</taxon>
        <taxon>Cnidaria</taxon>
        <taxon>Anthozoa</taxon>
        <taxon>Hexacorallia</taxon>
        <taxon>Scleractinia</taxon>
        <taxon>Fungiina</taxon>
        <taxon>Poritidae</taxon>
        <taxon>Porites</taxon>
    </lineage>
</organism>
<keyword evidence="2" id="KW-1185">Reference proteome</keyword>
<proteinExistence type="predicted"/>
<gene>
    <name evidence="1" type="ORF">PEVE_00043652</name>
</gene>
<dbReference type="Proteomes" id="UP001159427">
    <property type="component" value="Unassembled WGS sequence"/>
</dbReference>